<keyword evidence="5" id="KW-0067">ATP-binding</keyword>
<evidence type="ECO:0000256" key="1">
    <source>
        <dbReference type="ARBA" id="ARBA00010688"/>
    </source>
</evidence>
<dbReference type="SUPFAM" id="SSF53613">
    <property type="entry name" value="Ribokinase-like"/>
    <property type="match status" value="1"/>
</dbReference>
<name>A0A2A9ED34_9MICO</name>
<dbReference type="GO" id="GO:0005524">
    <property type="term" value="F:ATP binding"/>
    <property type="evidence" value="ECO:0007669"/>
    <property type="project" value="UniProtKB-KW"/>
</dbReference>
<evidence type="ECO:0000256" key="4">
    <source>
        <dbReference type="ARBA" id="ARBA00022777"/>
    </source>
</evidence>
<dbReference type="PANTHER" id="PTHR43085">
    <property type="entry name" value="HEXOKINASE FAMILY MEMBER"/>
    <property type="match status" value="1"/>
</dbReference>
<evidence type="ECO:0000313" key="8">
    <source>
        <dbReference type="EMBL" id="PFG36185.1"/>
    </source>
</evidence>
<keyword evidence="2 6" id="KW-0808">Transferase</keyword>
<dbReference type="Pfam" id="PF00294">
    <property type="entry name" value="PfkB"/>
    <property type="match status" value="1"/>
</dbReference>
<keyword evidence="9" id="KW-1185">Reference proteome</keyword>
<reference evidence="8 9" key="1">
    <citation type="submission" date="2017-10" db="EMBL/GenBank/DDBJ databases">
        <title>Sequencing the genomes of 1000 actinobacteria strains.</title>
        <authorList>
            <person name="Klenk H.-P."/>
        </authorList>
    </citation>
    <scope>NUCLEOTIDE SEQUENCE [LARGE SCALE GENOMIC DNA]</scope>
    <source>
        <strain evidence="8 9">DSM 21574</strain>
    </source>
</reference>
<dbReference type="RefSeq" id="WP_098457389.1">
    <property type="nucleotide sequence ID" value="NZ_PDJH01000001.1"/>
</dbReference>
<dbReference type="AlphaFoldDB" id="A0A2A9ED34"/>
<keyword evidence="3" id="KW-0547">Nucleotide-binding</keyword>
<proteinExistence type="inferred from homology"/>
<comment type="similarity">
    <text evidence="1 6">Belongs to the carbohydrate kinase PfkB family.</text>
</comment>
<protein>
    <submittedName>
        <fullName evidence="8">Fructokinase</fullName>
    </submittedName>
</protein>
<dbReference type="EMBL" id="PDJH01000001">
    <property type="protein sequence ID" value="PFG36185.1"/>
    <property type="molecule type" value="Genomic_DNA"/>
</dbReference>
<dbReference type="Proteomes" id="UP000221394">
    <property type="component" value="Unassembled WGS sequence"/>
</dbReference>
<comment type="caution">
    <text evidence="8">The sequence shown here is derived from an EMBL/GenBank/DDBJ whole genome shotgun (WGS) entry which is preliminary data.</text>
</comment>
<dbReference type="GO" id="GO:0006000">
    <property type="term" value="P:fructose metabolic process"/>
    <property type="evidence" value="ECO:0007669"/>
    <property type="project" value="UniProtKB-ARBA"/>
</dbReference>
<dbReference type="InterPro" id="IPR002173">
    <property type="entry name" value="Carboh/pur_kinase_PfkB_CS"/>
</dbReference>
<evidence type="ECO:0000259" key="7">
    <source>
        <dbReference type="Pfam" id="PF00294"/>
    </source>
</evidence>
<feature type="domain" description="Carbohydrate kinase PfkB" evidence="7">
    <location>
        <begin position="15"/>
        <end position="309"/>
    </location>
</feature>
<dbReference type="PRINTS" id="PR00990">
    <property type="entry name" value="RIBOKINASE"/>
</dbReference>
<dbReference type="CDD" id="cd01167">
    <property type="entry name" value="bac_FRK"/>
    <property type="match status" value="1"/>
</dbReference>
<dbReference type="GO" id="GO:0008865">
    <property type="term" value="F:fructokinase activity"/>
    <property type="evidence" value="ECO:0007669"/>
    <property type="project" value="UniProtKB-ARBA"/>
</dbReference>
<dbReference type="OrthoDB" id="9795789at2"/>
<gene>
    <name evidence="8" type="ORF">ATL41_0896</name>
</gene>
<dbReference type="InterPro" id="IPR002139">
    <property type="entry name" value="Ribo/fructo_kinase"/>
</dbReference>
<evidence type="ECO:0000256" key="3">
    <source>
        <dbReference type="ARBA" id="ARBA00022741"/>
    </source>
</evidence>
<dbReference type="InterPro" id="IPR050306">
    <property type="entry name" value="PfkB_Carbo_kinase"/>
</dbReference>
<evidence type="ECO:0000256" key="5">
    <source>
        <dbReference type="ARBA" id="ARBA00022840"/>
    </source>
</evidence>
<dbReference type="InterPro" id="IPR011611">
    <property type="entry name" value="PfkB_dom"/>
</dbReference>
<dbReference type="Gene3D" id="3.40.1190.20">
    <property type="match status" value="1"/>
</dbReference>
<accession>A0A2A9ED34</accession>
<organism evidence="8 9">
    <name type="scientific">Flavimobilis soli</name>
    <dbReference type="NCBI Taxonomy" id="442709"/>
    <lineage>
        <taxon>Bacteria</taxon>
        <taxon>Bacillati</taxon>
        <taxon>Actinomycetota</taxon>
        <taxon>Actinomycetes</taxon>
        <taxon>Micrococcales</taxon>
        <taxon>Jonesiaceae</taxon>
        <taxon>Flavimobilis</taxon>
    </lineage>
</organism>
<sequence>MAPKTAPGGADAPAQVLVVGEALIDVVHRQDGTVDEHPGGSPANVAITLGRLGRDVQLLAWIGEDAYGSMIRRWLGASGVSLAPGATGAAQTSIATAQLDAKGAATYDFEIEWRMPHDVEVPQSTVAIHSGSIAATLAPGGDDVLALMRRFQPNVTITYDPNVRPTLMGMPLTAAPRIEELVMLADVVKVSDEDLAWLYPHRSPDVSAGLWQKRQGGIVVMTRGGEGAVAWYPGGTVEVAAPPTEVADTVGAGDSFMGALIDGLWSADLLGGARRAALRAVDAATLTAVLERCTKVAAITVSRPGANPPRLDELD</sequence>
<keyword evidence="4 6" id="KW-0418">Kinase</keyword>
<dbReference type="PANTHER" id="PTHR43085:SF1">
    <property type="entry name" value="PSEUDOURIDINE KINASE-RELATED"/>
    <property type="match status" value="1"/>
</dbReference>
<dbReference type="PROSITE" id="PS00584">
    <property type="entry name" value="PFKB_KINASES_2"/>
    <property type="match status" value="1"/>
</dbReference>
<evidence type="ECO:0000313" key="9">
    <source>
        <dbReference type="Proteomes" id="UP000221394"/>
    </source>
</evidence>
<evidence type="ECO:0000256" key="2">
    <source>
        <dbReference type="ARBA" id="ARBA00022679"/>
    </source>
</evidence>
<evidence type="ECO:0000256" key="6">
    <source>
        <dbReference type="RuleBase" id="RU003704"/>
    </source>
</evidence>
<dbReference type="PROSITE" id="PS00583">
    <property type="entry name" value="PFKB_KINASES_1"/>
    <property type="match status" value="1"/>
</dbReference>
<dbReference type="InterPro" id="IPR029056">
    <property type="entry name" value="Ribokinase-like"/>
</dbReference>